<evidence type="ECO:0000259" key="8">
    <source>
        <dbReference type="Pfam" id="PF03710"/>
    </source>
</evidence>
<evidence type="ECO:0000313" key="11">
    <source>
        <dbReference type="Proteomes" id="UP000295531"/>
    </source>
</evidence>
<comment type="catalytic activity">
    <reaction evidence="7">
        <text>[glutamine synthetase]-O(4)-(5'-adenylyl)-L-tyrosine + phosphate = [glutamine synthetase]-L-tyrosine + ADP</text>
        <dbReference type="Rhea" id="RHEA:43716"/>
        <dbReference type="Rhea" id="RHEA-COMP:10660"/>
        <dbReference type="Rhea" id="RHEA-COMP:10661"/>
        <dbReference type="ChEBI" id="CHEBI:43474"/>
        <dbReference type="ChEBI" id="CHEBI:46858"/>
        <dbReference type="ChEBI" id="CHEBI:83624"/>
        <dbReference type="ChEBI" id="CHEBI:456216"/>
        <dbReference type="EC" id="2.7.7.89"/>
    </reaction>
</comment>
<dbReference type="FunFam" id="1.20.120.330:FF:000005">
    <property type="entry name" value="Bifunctional glutamine synthetase adenylyltransferase/adenylyl-removing enzyme"/>
    <property type="match status" value="1"/>
</dbReference>
<evidence type="ECO:0000256" key="2">
    <source>
        <dbReference type="ARBA" id="ARBA00022695"/>
    </source>
</evidence>
<feature type="domain" description="Glutamate-ammonia ligase adenylyltransferase repeated" evidence="8">
    <location>
        <begin position="567"/>
        <end position="817"/>
    </location>
</feature>
<dbReference type="InterPro" id="IPR023057">
    <property type="entry name" value="GlnE"/>
</dbReference>
<comment type="function">
    <text evidence="7">Involved in the regulation of glutamine synthetase GlnA, a key enzyme in the process to assimilate ammonia. When cellular nitrogen levels are high, the C-terminal adenylyl transferase (AT) inactivates GlnA by covalent transfer of an adenylyl group from ATP to specific tyrosine residue of GlnA, thus reducing its activity. Conversely, when nitrogen levels are low, the N-terminal adenylyl removase (AR) activates GlnA by removing the adenylyl group by phosphorolysis, increasing its activity. The regulatory region of GlnE binds the signal transduction protein PII (GlnB) which indicates the nitrogen status of the cell.</text>
</comment>
<dbReference type="GO" id="GO:0008882">
    <property type="term" value="F:[glutamate-ammonia-ligase] adenylyltransferase activity"/>
    <property type="evidence" value="ECO:0007669"/>
    <property type="project" value="UniProtKB-UniRule"/>
</dbReference>
<feature type="region of interest" description="Adenylyl transferase" evidence="7">
    <location>
        <begin position="463"/>
        <end position="962"/>
    </location>
</feature>
<keyword evidence="2 7" id="KW-0548">Nucleotidyltransferase</keyword>
<dbReference type="FunFam" id="3.30.460.10:FF:000009">
    <property type="entry name" value="Bifunctional glutamine synthetase adenylyltransferase/adenylyl-removing enzyme"/>
    <property type="match status" value="1"/>
</dbReference>
<keyword evidence="5 7" id="KW-0460">Magnesium</keyword>
<evidence type="ECO:0000256" key="5">
    <source>
        <dbReference type="ARBA" id="ARBA00022842"/>
    </source>
</evidence>
<keyword evidence="10" id="KW-0436">Ligase</keyword>
<accession>A0A4R6P5V7</accession>
<gene>
    <name evidence="7" type="primary">glnE</name>
    <name evidence="10" type="ORF">DEU29_10774</name>
</gene>
<dbReference type="CDD" id="cd05401">
    <property type="entry name" value="NT_GlnE_GlnD_like"/>
    <property type="match status" value="2"/>
</dbReference>
<dbReference type="HAMAP" id="MF_00802">
    <property type="entry name" value="GlnE"/>
    <property type="match status" value="1"/>
</dbReference>
<keyword evidence="11" id="KW-1185">Reference proteome</keyword>
<feature type="domain" description="PII-uridylyltransferase/Glutamine-synthetase adenylyltransferase" evidence="9">
    <location>
        <begin position="315"/>
        <end position="452"/>
    </location>
</feature>
<evidence type="ECO:0000259" key="9">
    <source>
        <dbReference type="Pfam" id="PF08335"/>
    </source>
</evidence>
<dbReference type="EC" id="2.7.7.89" evidence="7"/>
<protein>
    <recommendedName>
        <fullName evidence="7">Bifunctional glutamine synthetase adenylyltransferase/adenylyl-removing enzyme</fullName>
    </recommendedName>
    <alternativeName>
        <fullName evidence="7">ATP:glutamine synthetase adenylyltransferase</fullName>
    </alternativeName>
    <alternativeName>
        <fullName evidence="7">ATase</fullName>
    </alternativeName>
    <domain>
        <recommendedName>
            <fullName evidence="7">Glutamine synthetase adenylyl-L-tyrosine phosphorylase</fullName>
            <ecNumber evidence="7">2.7.7.89</ecNumber>
        </recommendedName>
        <alternativeName>
            <fullName evidence="7">Adenylyl removase</fullName>
            <shortName evidence="7">AR</shortName>
            <shortName evidence="7">AT-N</shortName>
        </alternativeName>
    </domain>
    <domain>
        <recommendedName>
            <fullName evidence="7">Glutamine synthetase adenylyl transferase</fullName>
            <ecNumber evidence="7">2.7.7.42</ecNumber>
        </recommendedName>
        <alternativeName>
            <fullName evidence="7">Adenylyl transferase</fullName>
            <shortName evidence="7">AT</shortName>
            <shortName evidence="7">AT-C</shortName>
        </alternativeName>
    </domain>
</protein>
<comment type="similarity">
    <text evidence="7">Belongs to the GlnE family.</text>
</comment>
<dbReference type="InterPro" id="IPR005190">
    <property type="entry name" value="GlnE_rpt_dom"/>
</dbReference>
<dbReference type="Proteomes" id="UP000295531">
    <property type="component" value="Unassembled WGS sequence"/>
</dbReference>
<dbReference type="InterPro" id="IPR043519">
    <property type="entry name" value="NT_sf"/>
</dbReference>
<keyword evidence="4 7" id="KW-0067">ATP-binding</keyword>
<dbReference type="GO" id="GO:0000820">
    <property type="term" value="P:regulation of glutamine family amino acid metabolic process"/>
    <property type="evidence" value="ECO:0007669"/>
    <property type="project" value="UniProtKB-UniRule"/>
</dbReference>
<reference evidence="10 11" key="1">
    <citation type="submission" date="2019-03" db="EMBL/GenBank/DDBJ databases">
        <title>Freshwater and sediment microbial communities from various areas in North America, analyzing microbe dynamics in response to fracking.</title>
        <authorList>
            <person name="Lamendella R."/>
        </authorList>
    </citation>
    <scope>NUCLEOTIDE SEQUENCE [LARGE SCALE GENOMIC DNA]</scope>
    <source>
        <strain evidence="10 11">18_TX</strain>
    </source>
</reference>
<keyword evidence="1 7" id="KW-0808">Transferase</keyword>
<evidence type="ECO:0000256" key="7">
    <source>
        <dbReference type="HAMAP-Rule" id="MF_00802"/>
    </source>
</evidence>
<evidence type="ECO:0000256" key="4">
    <source>
        <dbReference type="ARBA" id="ARBA00022840"/>
    </source>
</evidence>
<dbReference type="GO" id="GO:0005524">
    <property type="term" value="F:ATP binding"/>
    <property type="evidence" value="ECO:0007669"/>
    <property type="project" value="UniProtKB-UniRule"/>
</dbReference>
<evidence type="ECO:0000256" key="1">
    <source>
        <dbReference type="ARBA" id="ARBA00022679"/>
    </source>
</evidence>
<dbReference type="SUPFAM" id="SSF81593">
    <property type="entry name" value="Nucleotidyltransferase substrate binding subunit/domain"/>
    <property type="match status" value="2"/>
</dbReference>
<dbReference type="SUPFAM" id="SSF81301">
    <property type="entry name" value="Nucleotidyltransferase"/>
    <property type="match status" value="2"/>
</dbReference>
<dbReference type="EMBL" id="SNXI01000007">
    <property type="protein sequence ID" value="TDP33254.1"/>
    <property type="molecule type" value="Genomic_DNA"/>
</dbReference>
<keyword evidence="6 7" id="KW-0511">Multifunctional enzyme</keyword>
<dbReference type="Gene3D" id="1.20.120.330">
    <property type="entry name" value="Nucleotidyltransferases domain 2"/>
    <property type="match status" value="2"/>
</dbReference>
<proteinExistence type="inferred from homology"/>
<feature type="domain" description="PII-uridylyltransferase/Glutamine-synthetase adenylyltransferase" evidence="9">
    <location>
        <begin position="840"/>
        <end position="932"/>
    </location>
</feature>
<dbReference type="AlphaFoldDB" id="A0A4R6P5V7"/>
<dbReference type="PANTHER" id="PTHR30621">
    <property type="entry name" value="GLUTAMINE SYNTHETASE ADENYLYLTRANSFERASE"/>
    <property type="match status" value="1"/>
</dbReference>
<name>A0A4R6P5V7_9GAMM</name>
<evidence type="ECO:0000256" key="3">
    <source>
        <dbReference type="ARBA" id="ARBA00022741"/>
    </source>
</evidence>
<dbReference type="GO" id="GO:0047388">
    <property type="term" value="F:[glutamine synthetase]-adenylyl-L-tyrosine phosphorylase activity"/>
    <property type="evidence" value="ECO:0007669"/>
    <property type="project" value="UniProtKB-EC"/>
</dbReference>
<dbReference type="NCBIfam" id="NF008292">
    <property type="entry name" value="PRK11072.1"/>
    <property type="match status" value="1"/>
</dbReference>
<feature type="region of interest" description="Adenylyl removase" evidence="7">
    <location>
        <begin position="1"/>
        <end position="457"/>
    </location>
</feature>
<comment type="cofactor">
    <cofactor evidence="7">
        <name>Mg(2+)</name>
        <dbReference type="ChEBI" id="CHEBI:18420"/>
    </cofactor>
</comment>
<dbReference type="InterPro" id="IPR013546">
    <property type="entry name" value="PII_UdlTrfase/GS_AdlTrfase"/>
</dbReference>
<sequence>MATVSGINMTQNRLAQVPPEQLIATTDGFWQRFTERVDESIWSALARNTADELRHLVAASSFFARVLERYPQALLQAKSDPLKVDDYESALAVRLADCDNEQQLKRELRSFRHVHMAALLWREVTGDLSVRSAMAHYTAIADSAIQQALTWLHESFKPRYGEAFTDSGDKQSLVVLGMGKLGGGELNFSSDIDLIFFYPEQGETQGGRRTLENNVYFTRLAQALIAALDESTADGQVFRVDMRLRPFGSSGPMVCSLAALEHYYQEQGRDWERYAMVKARVINKDPAAQSMFYSLIRPFVYRRYIDFSAIEALRKMKLLITQETRRQGVKNNIKLGAGGIREVEFIAQVHQLIRGGQEKTLQTQSLYNAYGQIGLLGLMDDAETEQLIEDYEFLRVLEHRLQQLNDEQTQQLPDTSEQQQQLCYLYGAEQWQSLVDQVTEVMARIHAQFRQVIGSESEQDEEEHGLQVLWQDMLEDDAAIEILQQETEVSAAELWQQVKKFRLETRKRSSGPRGRAALARLMPQLLRQVLSQQHPINLLDRVLAVVRAIMSRTAYIELLAENPGAREQLCKLCAASPWVSEQLSQHPILLDELIDPQQLYELTELNQYPSVLRDYLVRIPEQDLERQMDALRQAKQALQLKIAAADISGALELMKVSDHLSYLAQAVIAEVVAMAWGQLTAKHGKPPGRTIDDTGFAVLGYGKLGGLELGYGSDLDLVFICDADYSATTDGPKPIDVQQFYLRLAQRVLHLFTTRTVAGILYDVDLRLRPSGQAGLLVMQAESFVRYLREDAWTWEFQALVRARCVYGHKALCQQLEDIRQAMLCRQRDLEELREDVLSMRKKMRAHLSSGQQQRFDVKQDAGGIADIEFITQYLVLAHSHQHPELCRYSDNIRILTTAQQLHLISDVDAQNLINAYQILRCESHALALQGEQALVSHDLSAERDAVIDCWQRLFEKTDSRV</sequence>
<dbReference type="Gene3D" id="1.10.4050.10">
    <property type="entry name" value="Glutamine synthase adenylyltransferase GlnE"/>
    <property type="match status" value="1"/>
</dbReference>
<evidence type="ECO:0000313" key="10">
    <source>
        <dbReference type="EMBL" id="TDP33254.1"/>
    </source>
</evidence>
<dbReference type="Pfam" id="PF03710">
    <property type="entry name" value="GlnE"/>
    <property type="match status" value="2"/>
</dbReference>
<dbReference type="Gene3D" id="3.30.460.10">
    <property type="entry name" value="Beta Polymerase, domain 2"/>
    <property type="match status" value="2"/>
</dbReference>
<dbReference type="GO" id="GO:0005829">
    <property type="term" value="C:cytosol"/>
    <property type="evidence" value="ECO:0007669"/>
    <property type="project" value="TreeGrafter"/>
</dbReference>
<organism evidence="10 11">
    <name type="scientific">Idiomarina aquatica</name>
    <dbReference type="NCBI Taxonomy" id="1327752"/>
    <lineage>
        <taxon>Bacteria</taxon>
        <taxon>Pseudomonadati</taxon>
        <taxon>Pseudomonadota</taxon>
        <taxon>Gammaproteobacteria</taxon>
        <taxon>Alteromonadales</taxon>
        <taxon>Idiomarinaceae</taxon>
        <taxon>Idiomarina</taxon>
    </lineage>
</organism>
<dbReference type="Pfam" id="PF08335">
    <property type="entry name" value="GlnD_UR_UTase"/>
    <property type="match status" value="2"/>
</dbReference>
<dbReference type="PANTHER" id="PTHR30621:SF0">
    <property type="entry name" value="BIFUNCTIONAL GLUTAMINE SYNTHETASE ADENYLYLTRANSFERASE_ADENYLYL-REMOVING ENZYME"/>
    <property type="match status" value="1"/>
</dbReference>
<keyword evidence="3 7" id="KW-0547">Nucleotide-binding</keyword>
<dbReference type="Gene3D" id="1.20.120.1510">
    <property type="match status" value="1"/>
</dbReference>
<dbReference type="EC" id="2.7.7.42" evidence="7"/>
<comment type="catalytic activity">
    <reaction evidence="7">
        <text>[glutamine synthetase]-L-tyrosine + ATP = [glutamine synthetase]-O(4)-(5'-adenylyl)-L-tyrosine + diphosphate</text>
        <dbReference type="Rhea" id="RHEA:18589"/>
        <dbReference type="Rhea" id="RHEA-COMP:10660"/>
        <dbReference type="Rhea" id="RHEA-COMP:10661"/>
        <dbReference type="ChEBI" id="CHEBI:30616"/>
        <dbReference type="ChEBI" id="CHEBI:33019"/>
        <dbReference type="ChEBI" id="CHEBI:46858"/>
        <dbReference type="ChEBI" id="CHEBI:83624"/>
        <dbReference type="EC" id="2.7.7.42"/>
    </reaction>
</comment>
<comment type="caution">
    <text evidence="10">The sequence shown here is derived from an EMBL/GenBank/DDBJ whole genome shotgun (WGS) entry which is preliminary data.</text>
</comment>
<dbReference type="GO" id="GO:0000287">
    <property type="term" value="F:magnesium ion binding"/>
    <property type="evidence" value="ECO:0007669"/>
    <property type="project" value="UniProtKB-UniRule"/>
</dbReference>
<feature type="domain" description="Glutamate-ammonia ligase adenylyltransferase repeated" evidence="8">
    <location>
        <begin position="52"/>
        <end position="292"/>
    </location>
</feature>
<evidence type="ECO:0000256" key="6">
    <source>
        <dbReference type="ARBA" id="ARBA00023268"/>
    </source>
</evidence>
<dbReference type="GO" id="GO:0016874">
    <property type="term" value="F:ligase activity"/>
    <property type="evidence" value="ECO:0007669"/>
    <property type="project" value="UniProtKB-KW"/>
</dbReference>